<dbReference type="EMBL" id="DF237128">
    <property type="protein sequence ID" value="GAQ84168.1"/>
    <property type="molecule type" value="Genomic_DNA"/>
</dbReference>
<feature type="region of interest" description="Disordered" evidence="1">
    <location>
        <begin position="388"/>
        <end position="443"/>
    </location>
</feature>
<gene>
    <name evidence="2" type="ORF">KFL_001790060</name>
</gene>
<accession>A0A1Y1I7T1</accession>
<dbReference type="Proteomes" id="UP000054558">
    <property type="component" value="Unassembled WGS sequence"/>
</dbReference>
<evidence type="ECO:0000313" key="3">
    <source>
        <dbReference type="Proteomes" id="UP000054558"/>
    </source>
</evidence>
<feature type="compositionally biased region" description="Basic and acidic residues" evidence="1">
    <location>
        <begin position="291"/>
        <end position="328"/>
    </location>
</feature>
<protein>
    <submittedName>
        <fullName evidence="2">Uncharacterized protein</fullName>
    </submittedName>
</protein>
<proteinExistence type="predicted"/>
<evidence type="ECO:0000256" key="1">
    <source>
        <dbReference type="SAM" id="MobiDB-lite"/>
    </source>
</evidence>
<feature type="compositionally biased region" description="Basic and acidic residues" evidence="1">
    <location>
        <begin position="263"/>
        <end position="281"/>
    </location>
</feature>
<feature type="compositionally biased region" description="Polar residues" evidence="1">
    <location>
        <begin position="430"/>
        <end position="439"/>
    </location>
</feature>
<sequence length="630" mass="68040">MRQEVTEWANDDVATEQLGMHEGRESPNIRAGRTGASESGIQLLLLSARRGLKRKGELEVFNCDSPEADPLLELESFSWNKALGLRLRSTKSGKLLMTLVPIQRPTGSLPVDLPQECRLPGIDSEQLENTWELCRVYADGRVVASLRCSPQPNCPPRSCWHDLGHPLRLRRRPCRQSFRLWVAAAGAVEAACSRCASFKTDDSSGHELTWALSRGLGVSVTLRASEDAPRNVREELGSRKESGVRKDVAEYWEEVASARKRWETGQANENRETGGDGEAVRAADGGASSTETDKETEVKGVVERDQDTLPSRTEHTRERNGVDSRVSDAEPSGRGLGESMGIESKNGGTGPSGRDPEVSGAVARADAWGHVPQRSLESVDEFFECESRRYSESGSEASVRDMDVGAGRPSSKSLSGIGGQGWTARPESANGRQPHSTGASHDCSRSVECFRGGVFREEGQSGSSKTCQTDAHQADATCRRGDEVAEPPLRRLGILESFLSSSMGSRQESGMNDLERPLLPYRSSGLQYDPASDIRALHPQGSLVPSGFNTSAMVPLSAELAQAPVGKTEIVFSDVSGGARSGESVIASARSSGFACRKRLNLRVSATCPADTLALTMLAHYLWEVVDVGS</sequence>
<evidence type="ECO:0000313" key="2">
    <source>
        <dbReference type="EMBL" id="GAQ84168.1"/>
    </source>
</evidence>
<feature type="region of interest" description="Disordered" evidence="1">
    <location>
        <begin position="1"/>
        <end position="33"/>
    </location>
</feature>
<organism evidence="2 3">
    <name type="scientific">Klebsormidium nitens</name>
    <name type="common">Green alga</name>
    <name type="synonym">Ulothrix nitens</name>
    <dbReference type="NCBI Taxonomy" id="105231"/>
    <lineage>
        <taxon>Eukaryota</taxon>
        <taxon>Viridiplantae</taxon>
        <taxon>Streptophyta</taxon>
        <taxon>Klebsormidiophyceae</taxon>
        <taxon>Klebsormidiales</taxon>
        <taxon>Klebsormidiaceae</taxon>
        <taxon>Klebsormidium</taxon>
    </lineage>
</organism>
<reference evidence="2 3" key="1">
    <citation type="journal article" date="2014" name="Nat. Commun.">
        <title>Klebsormidium flaccidum genome reveals primary factors for plant terrestrial adaptation.</title>
        <authorList>
            <person name="Hori K."/>
            <person name="Maruyama F."/>
            <person name="Fujisawa T."/>
            <person name="Togashi T."/>
            <person name="Yamamoto N."/>
            <person name="Seo M."/>
            <person name="Sato S."/>
            <person name="Yamada T."/>
            <person name="Mori H."/>
            <person name="Tajima N."/>
            <person name="Moriyama T."/>
            <person name="Ikeuchi M."/>
            <person name="Watanabe M."/>
            <person name="Wada H."/>
            <person name="Kobayashi K."/>
            <person name="Saito M."/>
            <person name="Masuda T."/>
            <person name="Sasaki-Sekimoto Y."/>
            <person name="Mashiguchi K."/>
            <person name="Awai K."/>
            <person name="Shimojima M."/>
            <person name="Masuda S."/>
            <person name="Iwai M."/>
            <person name="Nobusawa T."/>
            <person name="Narise T."/>
            <person name="Kondo S."/>
            <person name="Saito H."/>
            <person name="Sato R."/>
            <person name="Murakawa M."/>
            <person name="Ihara Y."/>
            <person name="Oshima-Yamada Y."/>
            <person name="Ohtaka K."/>
            <person name="Satoh M."/>
            <person name="Sonobe K."/>
            <person name="Ishii M."/>
            <person name="Ohtani R."/>
            <person name="Kanamori-Sato M."/>
            <person name="Honoki R."/>
            <person name="Miyazaki D."/>
            <person name="Mochizuki H."/>
            <person name="Umetsu J."/>
            <person name="Higashi K."/>
            <person name="Shibata D."/>
            <person name="Kamiya Y."/>
            <person name="Sato N."/>
            <person name="Nakamura Y."/>
            <person name="Tabata S."/>
            <person name="Ida S."/>
            <person name="Kurokawa K."/>
            <person name="Ohta H."/>
        </authorList>
    </citation>
    <scope>NUCLEOTIDE SEQUENCE [LARGE SCALE GENOMIC DNA]</scope>
    <source>
        <strain evidence="2 3">NIES-2285</strain>
    </source>
</reference>
<keyword evidence="3" id="KW-1185">Reference proteome</keyword>
<feature type="region of interest" description="Disordered" evidence="1">
    <location>
        <begin position="263"/>
        <end position="359"/>
    </location>
</feature>
<name>A0A1Y1I7T1_KLENI</name>
<dbReference type="AlphaFoldDB" id="A0A1Y1I7T1"/>